<sequence>MCENFDIITNYKQVTACTSEIHNLKIVINGQPLMLDINVHGYRVRGRSKKRWMDCVKDDIPAKSVTCQMTSDRNVWKKKTCRADPK</sequence>
<organism evidence="1 2">
    <name type="scientific">Chrysodeixis includens</name>
    <name type="common">Soybean looper</name>
    <name type="synonym">Pseudoplusia includens</name>
    <dbReference type="NCBI Taxonomy" id="689277"/>
    <lineage>
        <taxon>Eukaryota</taxon>
        <taxon>Metazoa</taxon>
        <taxon>Ecdysozoa</taxon>
        <taxon>Arthropoda</taxon>
        <taxon>Hexapoda</taxon>
        <taxon>Insecta</taxon>
        <taxon>Pterygota</taxon>
        <taxon>Neoptera</taxon>
        <taxon>Endopterygota</taxon>
        <taxon>Lepidoptera</taxon>
        <taxon>Glossata</taxon>
        <taxon>Ditrysia</taxon>
        <taxon>Noctuoidea</taxon>
        <taxon>Noctuidae</taxon>
        <taxon>Plusiinae</taxon>
        <taxon>Chrysodeixis</taxon>
    </lineage>
</organism>
<keyword evidence="2" id="KW-1185">Reference proteome</keyword>
<dbReference type="AlphaFoldDB" id="A0A9N8L511"/>
<accession>A0A9N8L511</accession>
<gene>
    <name evidence="1" type="ORF">CINC_LOCUS7033</name>
</gene>
<dbReference type="Proteomes" id="UP001154114">
    <property type="component" value="Chromosome 22"/>
</dbReference>
<name>A0A9N8L511_CHRIL</name>
<dbReference type="OrthoDB" id="424543at2759"/>
<reference evidence="1" key="1">
    <citation type="submission" date="2021-12" db="EMBL/GenBank/DDBJ databases">
        <authorList>
            <person name="King R."/>
        </authorList>
    </citation>
    <scope>NUCLEOTIDE SEQUENCE</scope>
</reference>
<evidence type="ECO:0000313" key="1">
    <source>
        <dbReference type="EMBL" id="CAD0204726.1"/>
    </source>
</evidence>
<protein>
    <submittedName>
        <fullName evidence="1">Uncharacterized protein</fullName>
    </submittedName>
</protein>
<dbReference type="EMBL" id="LR824025">
    <property type="protein sequence ID" value="CAD0204726.1"/>
    <property type="molecule type" value="Genomic_DNA"/>
</dbReference>
<evidence type="ECO:0000313" key="2">
    <source>
        <dbReference type="Proteomes" id="UP001154114"/>
    </source>
</evidence>
<proteinExistence type="predicted"/>